<dbReference type="RefSeq" id="WP_048877842.1">
    <property type="nucleotide sequence ID" value="NZ_BANC01000020.1"/>
</dbReference>
<dbReference type="Proteomes" id="UP000032668">
    <property type="component" value="Unassembled WGS sequence"/>
</dbReference>
<keyword evidence="1" id="KW-0472">Membrane</keyword>
<dbReference type="InterPro" id="IPR014717">
    <property type="entry name" value="Transl_elong_EF1B/ribsomal_bS6"/>
</dbReference>
<dbReference type="Pfam" id="PF10741">
    <property type="entry name" value="T2SSM_b"/>
    <property type="match status" value="1"/>
</dbReference>
<dbReference type="EMBL" id="BANC01000020">
    <property type="protein sequence ID" value="GAN79403.1"/>
    <property type="molecule type" value="Genomic_DNA"/>
</dbReference>
<organism evidence="2 3">
    <name type="scientific">Acidocella aminolytica 101 = DSM 11237</name>
    <dbReference type="NCBI Taxonomy" id="1120923"/>
    <lineage>
        <taxon>Bacteria</taxon>
        <taxon>Pseudomonadati</taxon>
        <taxon>Pseudomonadota</taxon>
        <taxon>Alphaproteobacteria</taxon>
        <taxon>Acetobacterales</taxon>
        <taxon>Acidocellaceae</taxon>
        <taxon>Acidocella</taxon>
    </lineage>
</organism>
<dbReference type="Gene3D" id="3.30.70.60">
    <property type="match status" value="1"/>
</dbReference>
<gene>
    <name evidence="2" type="ORF">Aam_020_167</name>
</gene>
<name>A0A0D6PDX5_9PROT</name>
<keyword evidence="3" id="KW-1185">Reference proteome</keyword>
<evidence type="ECO:0000313" key="2">
    <source>
        <dbReference type="EMBL" id="GAN79403.1"/>
    </source>
</evidence>
<evidence type="ECO:0000313" key="3">
    <source>
        <dbReference type="Proteomes" id="UP000032668"/>
    </source>
</evidence>
<dbReference type="AlphaFoldDB" id="A0A0D6PDX5"/>
<dbReference type="InterPro" id="IPR034756">
    <property type="entry name" value="T2SSM_b"/>
</dbReference>
<comment type="caution">
    <text evidence="2">The sequence shown here is derived from an EMBL/GenBank/DDBJ whole genome shotgun (WGS) entry which is preliminary data.</text>
</comment>
<sequence>MTLAPLSLPDGRRGQILALGVALAGLLLLWLAVFSPLLGWYQQRAEYLAQQRALAAHMAALAQEIPALRRAVSTQKPEDESTTLLLQGGSDAIAGANLQSALQDLATKSGASLDSTSLAPVVAQGGLRKIGLEVSLTASWPALIKLLAAIEISNPRMVVDGLNLSNAGPQSTDNAPPVQASFTVSAFRAAGGA</sequence>
<keyword evidence="1" id="KW-0812">Transmembrane</keyword>
<protein>
    <submittedName>
        <fullName evidence="2">General secretion pathway protein M</fullName>
    </submittedName>
</protein>
<dbReference type="STRING" id="1120923.SAMN02746095_00397"/>
<keyword evidence="1" id="KW-1133">Transmembrane helix</keyword>
<evidence type="ECO:0000256" key="1">
    <source>
        <dbReference type="SAM" id="Phobius"/>
    </source>
</evidence>
<dbReference type="NCBIfam" id="NF040576">
    <property type="entry name" value="T2SS_GspM_XpsM"/>
    <property type="match status" value="1"/>
</dbReference>
<feature type="transmembrane region" description="Helical" evidence="1">
    <location>
        <begin position="16"/>
        <end position="41"/>
    </location>
</feature>
<accession>A0A0D6PDX5</accession>
<reference evidence="2 3" key="1">
    <citation type="submission" date="2012-11" db="EMBL/GenBank/DDBJ databases">
        <title>Whole genome sequence of Acidocella aminolytica 101 = DSM 11237.</title>
        <authorList>
            <person name="Azuma Y."/>
            <person name="Higashiura N."/>
            <person name="Hirakawa H."/>
            <person name="Matsushita K."/>
        </authorList>
    </citation>
    <scope>NUCLEOTIDE SEQUENCE [LARGE SCALE GENOMIC DNA]</scope>
    <source>
        <strain evidence="3">101 / DSM 11237</strain>
    </source>
</reference>
<proteinExistence type="predicted"/>